<dbReference type="eggNOG" id="COG1042">
    <property type="taxonomic scope" value="Bacteria"/>
</dbReference>
<dbReference type="SMART" id="SM00881">
    <property type="entry name" value="CoA_binding"/>
    <property type="match status" value="1"/>
</dbReference>
<dbReference type="OrthoDB" id="9791027at2"/>
<feature type="domain" description="ATP-grasp" evidence="3">
    <location>
        <begin position="679"/>
        <end position="724"/>
    </location>
</feature>
<dbReference type="HOGENOM" id="CLU_007415_3_0_0"/>
<evidence type="ECO:0000259" key="3">
    <source>
        <dbReference type="PROSITE" id="PS50975"/>
    </source>
</evidence>
<evidence type="ECO:0000313" key="6">
    <source>
        <dbReference type="Proteomes" id="UP000000379"/>
    </source>
</evidence>
<evidence type="ECO:0000256" key="1">
    <source>
        <dbReference type="PROSITE-ProRule" id="PRU00409"/>
    </source>
</evidence>
<dbReference type="Gene3D" id="3.30.1490.20">
    <property type="entry name" value="ATP-grasp fold, A domain"/>
    <property type="match status" value="1"/>
</dbReference>
<dbReference type="GO" id="GO:0005524">
    <property type="term" value="F:ATP binding"/>
    <property type="evidence" value="ECO:0007669"/>
    <property type="project" value="UniProtKB-UniRule"/>
</dbReference>
<dbReference type="CDD" id="cd04301">
    <property type="entry name" value="NAT_SF"/>
    <property type="match status" value="1"/>
</dbReference>
<dbReference type="SUPFAM" id="SSF52210">
    <property type="entry name" value="Succinyl-CoA synthetase domains"/>
    <property type="match status" value="2"/>
</dbReference>
<dbReference type="GO" id="GO:0046872">
    <property type="term" value="F:metal ion binding"/>
    <property type="evidence" value="ECO:0007669"/>
    <property type="project" value="InterPro"/>
</dbReference>
<organism evidence="5 6">
    <name type="scientific">Truepera radiovictrix (strain DSM 17093 / CIP 108686 / LMG 22925 / RQ-24)</name>
    <dbReference type="NCBI Taxonomy" id="649638"/>
    <lineage>
        <taxon>Bacteria</taxon>
        <taxon>Thermotogati</taxon>
        <taxon>Deinococcota</taxon>
        <taxon>Deinococci</taxon>
        <taxon>Trueperales</taxon>
        <taxon>Trueperaceae</taxon>
        <taxon>Truepera</taxon>
    </lineage>
</organism>
<dbReference type="PANTHER" id="PTHR42793">
    <property type="entry name" value="COA BINDING DOMAIN CONTAINING PROTEIN"/>
    <property type="match status" value="1"/>
</dbReference>
<dbReference type="InterPro" id="IPR013815">
    <property type="entry name" value="ATP_grasp_subdomain_1"/>
</dbReference>
<dbReference type="EMBL" id="CP002049">
    <property type="protein sequence ID" value="ADI15729.1"/>
    <property type="molecule type" value="Genomic_DNA"/>
</dbReference>
<evidence type="ECO:0000313" key="5">
    <source>
        <dbReference type="EMBL" id="ADI15729.1"/>
    </source>
</evidence>
<dbReference type="InterPro" id="IPR000182">
    <property type="entry name" value="GNAT_dom"/>
</dbReference>
<reference evidence="5 6" key="2">
    <citation type="journal article" date="2011" name="Stand. Genomic Sci.">
        <title>Complete genome sequence of Truepera radiovictrix type strain (RQ-24).</title>
        <authorList>
            <person name="Ivanova N."/>
            <person name="Rohde C."/>
            <person name="Munk C."/>
            <person name="Nolan M."/>
            <person name="Lucas S."/>
            <person name="Del Rio T.G."/>
            <person name="Tice H."/>
            <person name="Deshpande S."/>
            <person name="Cheng J.F."/>
            <person name="Tapia R."/>
            <person name="Han C."/>
            <person name="Goodwin L."/>
            <person name="Pitluck S."/>
            <person name="Liolios K."/>
            <person name="Mavromatis K."/>
            <person name="Mikhailova N."/>
            <person name="Pati A."/>
            <person name="Chen A."/>
            <person name="Palaniappan K."/>
            <person name="Land M."/>
            <person name="Hauser L."/>
            <person name="Chang Y.J."/>
            <person name="Jeffries C.D."/>
            <person name="Brambilla E."/>
            <person name="Rohde M."/>
            <person name="Goker M."/>
            <person name="Tindall B.J."/>
            <person name="Woyke T."/>
            <person name="Bristow J."/>
            <person name="Eisen J.A."/>
            <person name="Markowitz V."/>
            <person name="Hugenholtz P."/>
            <person name="Kyrpides N.C."/>
            <person name="Klenk H.P."/>
            <person name="Lapidus A."/>
        </authorList>
    </citation>
    <scope>NUCLEOTIDE SEQUENCE [LARGE SCALE GENOMIC DNA]</scope>
    <source>
        <strain evidence="6">DSM 17093 / CIP 108686 / LMG 22925 / RQ-24</strain>
    </source>
</reference>
<feature type="region of interest" description="Disordered" evidence="2">
    <location>
        <begin position="1"/>
        <end position="26"/>
    </location>
</feature>
<reference evidence="6" key="1">
    <citation type="submission" date="2010-05" db="EMBL/GenBank/DDBJ databases">
        <title>The complete genome of Truepera radiovictris DSM 17093.</title>
        <authorList>
            <consortium name="US DOE Joint Genome Institute (JGI-PGF)"/>
            <person name="Lucas S."/>
            <person name="Copeland A."/>
            <person name="Lapidus A."/>
            <person name="Glavina del Rio T."/>
            <person name="Dalin E."/>
            <person name="Tice H."/>
            <person name="Bruce D."/>
            <person name="Goodwin L."/>
            <person name="Pitluck S."/>
            <person name="Kyrpides N."/>
            <person name="Mavromatis K."/>
            <person name="Ovchinnikova G."/>
            <person name="Munk A.C."/>
            <person name="Detter J.C."/>
            <person name="Han C."/>
            <person name="Tapia R."/>
            <person name="Land M."/>
            <person name="Hauser L."/>
            <person name="Markowitz V."/>
            <person name="Cheng J.-F."/>
            <person name="Hugenholtz P."/>
            <person name="Woyke T."/>
            <person name="Wu D."/>
            <person name="Tindall B."/>
            <person name="Pomrenke H.G."/>
            <person name="Brambilla E."/>
            <person name="Klenk H.-P."/>
            <person name="Eisen J.A."/>
        </authorList>
    </citation>
    <scope>NUCLEOTIDE SEQUENCE [LARGE SCALE GENOMIC DNA]</scope>
    <source>
        <strain evidence="6">DSM 17093 / CIP 108686 / LMG 22925 / RQ-24</strain>
    </source>
</reference>
<dbReference type="PROSITE" id="PS51186">
    <property type="entry name" value="GNAT"/>
    <property type="match status" value="1"/>
</dbReference>
<dbReference type="Pfam" id="PF13549">
    <property type="entry name" value="ATP-grasp_5"/>
    <property type="match status" value="1"/>
</dbReference>
<dbReference type="Gene3D" id="3.30.470.20">
    <property type="entry name" value="ATP-grasp fold, B domain"/>
    <property type="match status" value="1"/>
</dbReference>
<keyword evidence="6" id="KW-1185">Reference proteome</keyword>
<gene>
    <name evidence="5" type="ordered locus">Trad_2623</name>
</gene>
<evidence type="ECO:0000256" key="2">
    <source>
        <dbReference type="SAM" id="MobiDB-lite"/>
    </source>
</evidence>
<dbReference type="GO" id="GO:0016747">
    <property type="term" value="F:acyltransferase activity, transferring groups other than amino-acyl groups"/>
    <property type="evidence" value="ECO:0007669"/>
    <property type="project" value="InterPro"/>
</dbReference>
<protein>
    <submittedName>
        <fullName evidence="5">GCN5-related N-acetyltransferase</fullName>
    </submittedName>
</protein>
<dbReference type="Gene3D" id="3.40.50.720">
    <property type="entry name" value="NAD(P)-binding Rossmann-like Domain"/>
    <property type="match status" value="1"/>
</dbReference>
<dbReference type="PANTHER" id="PTHR42793:SF1">
    <property type="entry name" value="PEPTIDYL-LYSINE N-ACETYLTRANSFERASE PATZ"/>
    <property type="match status" value="1"/>
</dbReference>
<dbReference type="SUPFAM" id="SSF51735">
    <property type="entry name" value="NAD(P)-binding Rossmann-fold domains"/>
    <property type="match status" value="1"/>
</dbReference>
<dbReference type="RefSeq" id="WP_013179090.1">
    <property type="nucleotide sequence ID" value="NC_014221.1"/>
</dbReference>
<sequence>MSQADREGDARYYQAPEPQGAPDAGQVILRDGSTATLRPATPEDFELLCTFLRSISKESYVRRFYAETPIEVAAERMLAPEPRENKLVLFVLAGDAAHPRLLATGEYVRESPDAEVAEVAFLVDDAFHGKGLGTLILERLALVAARHGITRFTAVTMARNRPMISMFGSSGFAVERRLEYGDVEVNFSILPSRESVERMELRERVATVASLYPFFHPRRVAVIGASTSPKSASQRLLKHLRAQPFAGEVTLVNPNLEGAAPSVAALPEPPDLAIIALPPEQVLAAVDACGAAGVRALVVVTTGFAETGAAGRALQEGIAERSRAHGMRLIGPNSLGVINLSVGLNASLAPHPPPAGSVAVSSQSGALGLAILEHAAAAGLGLSSFVSLGNKADVSSNDLLQYWEDDEATKLILLYLASFGNPRRFARLARRVGRKKPILAVKAGRAPLDAATAAEGGLSERAADALFQQTGVIRTETFEELFDVASLLAHQPLPRGPRVGVVTNASGPAALAVDTLRAAGLAPLDPFAPPTDDEANPFDLSAFATPEDYREAVRRALASPFDALLVVFAPLGTSTAAEIGAVLGEEVVRARGAGYAGPVLACFTGAHEPLYAGRERLPSYRFPESAARALARAYAYARWRAEPLGTLPRFDDLDLPTARALCRAKRAQGGGWLDPEEVTTLLRAFNLPLPPGRGATTEDEAVAAAEALGFPVVLKLATNDTGVGDPRAEPKLGLTESAAVRRAFGELRRAVSEGPLRVWVQKMVPEGTGLTVGVQGDPLFGPLVSFGMGGLYSEVLRDRVLRVTPLTDRDAAEMVRSVRSFPLLLGYRGHPASDLRAVEETLLRVSRLVEELPEVAELELNPLRAFSPGQGVVVLSARVRIGQ</sequence>
<accession>D7CUE4</accession>
<dbReference type="InterPro" id="IPR011761">
    <property type="entry name" value="ATP-grasp"/>
</dbReference>
<dbReference type="STRING" id="649638.Trad_2623"/>
<dbReference type="eggNOG" id="COG1670">
    <property type="taxonomic scope" value="Bacteria"/>
</dbReference>
<dbReference type="InterPro" id="IPR016102">
    <property type="entry name" value="Succinyl-CoA_synth-like"/>
</dbReference>
<dbReference type="InterPro" id="IPR036291">
    <property type="entry name" value="NAD(P)-bd_dom_sf"/>
</dbReference>
<dbReference type="InterPro" id="IPR032875">
    <property type="entry name" value="Succ_CoA_lig_flav_dom"/>
</dbReference>
<feature type="compositionally biased region" description="Basic and acidic residues" evidence="2">
    <location>
        <begin position="1"/>
        <end position="10"/>
    </location>
</feature>
<evidence type="ECO:0000259" key="4">
    <source>
        <dbReference type="PROSITE" id="PS51186"/>
    </source>
</evidence>
<dbReference type="Pfam" id="PF13607">
    <property type="entry name" value="Succ_CoA_lig"/>
    <property type="match status" value="1"/>
</dbReference>
<dbReference type="Pfam" id="PF13380">
    <property type="entry name" value="CoA_binding_2"/>
    <property type="match status" value="1"/>
</dbReference>
<dbReference type="PROSITE" id="PS50975">
    <property type="entry name" value="ATP_GRASP"/>
    <property type="match status" value="1"/>
</dbReference>
<dbReference type="KEGG" id="tra:Trad_2623"/>
<dbReference type="SUPFAM" id="SSF55729">
    <property type="entry name" value="Acyl-CoA N-acyltransferases (Nat)"/>
    <property type="match status" value="1"/>
</dbReference>
<dbReference type="Gene3D" id="3.40.630.30">
    <property type="match status" value="1"/>
</dbReference>
<dbReference type="Proteomes" id="UP000000379">
    <property type="component" value="Chromosome"/>
</dbReference>
<keyword evidence="1" id="KW-0547">Nucleotide-binding</keyword>
<proteinExistence type="predicted"/>
<name>D7CUE4_TRURR</name>
<dbReference type="SUPFAM" id="SSF56059">
    <property type="entry name" value="Glutathione synthetase ATP-binding domain-like"/>
    <property type="match status" value="1"/>
</dbReference>
<dbReference type="InterPro" id="IPR016181">
    <property type="entry name" value="Acyl_CoA_acyltransferase"/>
</dbReference>
<dbReference type="AlphaFoldDB" id="D7CUE4"/>
<dbReference type="Gene3D" id="3.40.50.261">
    <property type="entry name" value="Succinyl-CoA synthetase domains"/>
    <property type="match status" value="2"/>
</dbReference>
<keyword evidence="1" id="KW-0067">ATP-binding</keyword>
<dbReference type="InterPro" id="IPR003781">
    <property type="entry name" value="CoA-bd"/>
</dbReference>
<dbReference type="Pfam" id="PF13302">
    <property type="entry name" value="Acetyltransf_3"/>
    <property type="match status" value="1"/>
</dbReference>
<feature type="domain" description="N-acetyltransferase" evidence="4">
    <location>
        <begin position="35"/>
        <end position="192"/>
    </location>
</feature>